<feature type="transmembrane region" description="Helical" evidence="1">
    <location>
        <begin position="12"/>
        <end position="33"/>
    </location>
</feature>
<dbReference type="Proteomes" id="UP001224682">
    <property type="component" value="Unassembled WGS sequence"/>
</dbReference>
<feature type="transmembrane region" description="Helical" evidence="1">
    <location>
        <begin position="39"/>
        <end position="56"/>
    </location>
</feature>
<sequence length="224" mass="24890">MSSLIGDPIWPVLHHIAGTVGAAVGHVWSGIVNMDAGDWAGWAQAVGAVIAIIVAFQQGHADTRARLEDRVRAEAEDRNHRVINYEIAADIFKSIAEQASDFIAFVQQGHLRMHRSSDPLFSLNSSLSLLDRLMVERLPSTNAAIDVQTMRLIGYSIRSDMQLMFNEAKHLRDKSLVPQQMVDVVAEAIELANVARGDDGPINMAHFRDQFEYWRRAPIPVLGE</sequence>
<organism evidence="2 3">
    <name type="scientific">Ancylobacter polymorphus</name>
    <dbReference type="NCBI Taxonomy" id="223390"/>
    <lineage>
        <taxon>Bacteria</taxon>
        <taxon>Pseudomonadati</taxon>
        <taxon>Pseudomonadota</taxon>
        <taxon>Alphaproteobacteria</taxon>
        <taxon>Hyphomicrobiales</taxon>
        <taxon>Xanthobacteraceae</taxon>
        <taxon>Ancylobacter</taxon>
    </lineage>
</organism>
<dbReference type="EMBL" id="JAUSUI010000001">
    <property type="protein sequence ID" value="MDQ0301395.1"/>
    <property type="molecule type" value="Genomic_DNA"/>
</dbReference>
<keyword evidence="1" id="KW-1133">Transmembrane helix</keyword>
<keyword evidence="1" id="KW-0472">Membrane</keyword>
<keyword evidence="3" id="KW-1185">Reference proteome</keyword>
<keyword evidence="1" id="KW-0812">Transmembrane</keyword>
<evidence type="ECO:0000313" key="2">
    <source>
        <dbReference type="EMBL" id="MDQ0301395.1"/>
    </source>
</evidence>
<protein>
    <submittedName>
        <fullName evidence="2">Uncharacterized protein</fullName>
    </submittedName>
</protein>
<comment type="caution">
    <text evidence="2">The sequence shown here is derived from an EMBL/GenBank/DDBJ whole genome shotgun (WGS) entry which is preliminary data.</text>
</comment>
<gene>
    <name evidence="2" type="ORF">J2S75_000406</name>
</gene>
<evidence type="ECO:0000313" key="3">
    <source>
        <dbReference type="Proteomes" id="UP001224682"/>
    </source>
</evidence>
<reference evidence="2 3" key="1">
    <citation type="submission" date="2023-07" db="EMBL/GenBank/DDBJ databases">
        <title>Genomic Encyclopedia of Type Strains, Phase IV (KMG-IV): sequencing the most valuable type-strain genomes for metagenomic binning, comparative biology and taxonomic classification.</title>
        <authorList>
            <person name="Goeker M."/>
        </authorList>
    </citation>
    <scope>NUCLEOTIDE SEQUENCE [LARGE SCALE GENOMIC DNA]</scope>
    <source>
        <strain evidence="2 3">DSM 2457</strain>
    </source>
</reference>
<name>A0ABU0B6E8_9HYPH</name>
<evidence type="ECO:0000256" key="1">
    <source>
        <dbReference type="SAM" id="Phobius"/>
    </source>
</evidence>
<proteinExistence type="predicted"/>
<accession>A0ABU0B6E8</accession>
<dbReference type="RefSeq" id="WP_307017715.1">
    <property type="nucleotide sequence ID" value="NZ_JAUSUI010000001.1"/>
</dbReference>